<gene>
    <name evidence="9" type="ORF">NQZ67_24135</name>
</gene>
<feature type="transmembrane region" description="Helical" evidence="8">
    <location>
        <begin position="184"/>
        <end position="205"/>
    </location>
</feature>
<evidence type="ECO:0000256" key="8">
    <source>
        <dbReference type="SAM" id="Phobius"/>
    </source>
</evidence>
<dbReference type="GO" id="GO:0009847">
    <property type="term" value="P:spore germination"/>
    <property type="evidence" value="ECO:0007669"/>
    <property type="project" value="InterPro"/>
</dbReference>
<evidence type="ECO:0000313" key="9">
    <source>
        <dbReference type="EMBL" id="MCR2806979.1"/>
    </source>
</evidence>
<feature type="transmembrane region" description="Helical" evidence="8">
    <location>
        <begin position="307"/>
        <end position="329"/>
    </location>
</feature>
<feature type="transmembrane region" description="Helical" evidence="8">
    <location>
        <begin position="335"/>
        <end position="355"/>
    </location>
</feature>
<name>A0A9X2MUB6_9BACL</name>
<protein>
    <submittedName>
        <fullName evidence="9">Endospore germination permease</fullName>
    </submittedName>
</protein>
<dbReference type="EMBL" id="JANIPJ010000021">
    <property type="protein sequence ID" value="MCR2806979.1"/>
    <property type="molecule type" value="Genomic_DNA"/>
</dbReference>
<evidence type="ECO:0000256" key="6">
    <source>
        <dbReference type="ARBA" id="ARBA00022989"/>
    </source>
</evidence>
<dbReference type="AlphaFoldDB" id="A0A9X2MUB6"/>
<keyword evidence="5 8" id="KW-0812">Transmembrane</keyword>
<evidence type="ECO:0000256" key="2">
    <source>
        <dbReference type="ARBA" id="ARBA00007998"/>
    </source>
</evidence>
<dbReference type="InterPro" id="IPR004761">
    <property type="entry name" value="Spore_GerAB"/>
</dbReference>
<keyword evidence="7 8" id="KW-0472">Membrane</keyword>
<organism evidence="9 10">
    <name type="scientific">Paenibacillus soyae</name>
    <dbReference type="NCBI Taxonomy" id="2969249"/>
    <lineage>
        <taxon>Bacteria</taxon>
        <taxon>Bacillati</taxon>
        <taxon>Bacillota</taxon>
        <taxon>Bacilli</taxon>
        <taxon>Bacillales</taxon>
        <taxon>Paenibacillaceae</taxon>
        <taxon>Paenibacillus</taxon>
    </lineage>
</organism>
<evidence type="ECO:0000256" key="3">
    <source>
        <dbReference type="ARBA" id="ARBA00022448"/>
    </source>
</evidence>
<proteinExistence type="inferred from homology"/>
<evidence type="ECO:0000256" key="1">
    <source>
        <dbReference type="ARBA" id="ARBA00004141"/>
    </source>
</evidence>
<evidence type="ECO:0000313" key="10">
    <source>
        <dbReference type="Proteomes" id="UP001141950"/>
    </source>
</evidence>
<dbReference type="GO" id="GO:0016020">
    <property type="term" value="C:membrane"/>
    <property type="evidence" value="ECO:0007669"/>
    <property type="project" value="UniProtKB-SubCell"/>
</dbReference>
<dbReference type="Pfam" id="PF03845">
    <property type="entry name" value="Spore_permease"/>
    <property type="match status" value="1"/>
</dbReference>
<feature type="transmembrane region" description="Helical" evidence="8">
    <location>
        <begin position="273"/>
        <end position="295"/>
    </location>
</feature>
<dbReference type="NCBIfam" id="TIGR00912">
    <property type="entry name" value="2A0309"/>
    <property type="match status" value="1"/>
</dbReference>
<keyword evidence="10" id="KW-1185">Reference proteome</keyword>
<dbReference type="PANTHER" id="PTHR34975:SF2">
    <property type="entry name" value="SPORE GERMINATION PROTEIN A2"/>
    <property type="match status" value="1"/>
</dbReference>
<comment type="caution">
    <text evidence="9">The sequence shown here is derived from an EMBL/GenBank/DDBJ whole genome shotgun (WGS) entry which is preliminary data.</text>
</comment>
<evidence type="ECO:0000256" key="4">
    <source>
        <dbReference type="ARBA" id="ARBA00022544"/>
    </source>
</evidence>
<reference evidence="9" key="1">
    <citation type="submission" date="2022-08" db="EMBL/GenBank/DDBJ databases">
        <title>The genomic sequence of strain Paenibacillus sp. SCIV0701.</title>
        <authorList>
            <person name="Zhao H."/>
        </authorList>
    </citation>
    <scope>NUCLEOTIDE SEQUENCE</scope>
    <source>
        <strain evidence="9">SCIV0701</strain>
    </source>
</reference>
<dbReference type="Proteomes" id="UP001141950">
    <property type="component" value="Unassembled WGS sequence"/>
</dbReference>
<dbReference type="PANTHER" id="PTHR34975">
    <property type="entry name" value="SPORE GERMINATION PROTEIN A2"/>
    <property type="match status" value="1"/>
</dbReference>
<feature type="transmembrane region" description="Helical" evidence="8">
    <location>
        <begin position="121"/>
        <end position="138"/>
    </location>
</feature>
<feature type="transmembrane region" description="Helical" evidence="8">
    <location>
        <begin position="12"/>
        <end position="35"/>
    </location>
</feature>
<sequence>MIEKGKISLVQLNILVMLFSLGSAILIVPSALSSVARQDGWISAVIGVALGAGIVQMLVILDRQHPGQSLVESCETILGSFAGKLVGMLYFMFFFLLASLVLRNIGDFITTIVMPETPIQAIHVLFLVIIVMGVRLGLEVIGRASEIFLPWIVVLILVLVFFIIPQIDIDRVQPVFEMGMNKIMYGSLSILGIPYFELVVFLMILPYVNKRQKAGKAFLAGSLLGGFVLILITCLSITVLGWDFTARHAFPSYTLAKKIRIGEFLQRIEVMMAVIWFLTIFFKLTLCFYASALAIAQVFKLSSYRPLVLPLGMIMLVMSLVVYPNIVYFREFSSHTWTPFAFVFGFAFPFMLLLLSKAKKAVGK</sequence>
<keyword evidence="6 8" id="KW-1133">Transmembrane helix</keyword>
<comment type="subcellular location">
    <subcellularLocation>
        <location evidence="1">Membrane</location>
        <topology evidence="1">Multi-pass membrane protein</topology>
    </subcellularLocation>
</comment>
<feature type="transmembrane region" description="Helical" evidence="8">
    <location>
        <begin position="81"/>
        <end position="101"/>
    </location>
</feature>
<keyword evidence="4" id="KW-0309">Germination</keyword>
<accession>A0A9X2MUB6</accession>
<evidence type="ECO:0000256" key="7">
    <source>
        <dbReference type="ARBA" id="ARBA00023136"/>
    </source>
</evidence>
<feature type="transmembrane region" description="Helical" evidence="8">
    <location>
        <begin position="147"/>
        <end position="164"/>
    </location>
</feature>
<feature type="transmembrane region" description="Helical" evidence="8">
    <location>
        <begin position="41"/>
        <end position="61"/>
    </location>
</feature>
<evidence type="ECO:0000256" key="5">
    <source>
        <dbReference type="ARBA" id="ARBA00022692"/>
    </source>
</evidence>
<feature type="transmembrane region" description="Helical" evidence="8">
    <location>
        <begin position="217"/>
        <end position="242"/>
    </location>
</feature>
<dbReference type="RefSeq" id="WP_257451003.1">
    <property type="nucleotide sequence ID" value="NZ_JANIPJ010000021.1"/>
</dbReference>
<keyword evidence="3" id="KW-0813">Transport</keyword>
<comment type="similarity">
    <text evidence="2">Belongs to the amino acid-polyamine-organocation (APC) superfamily. Spore germination protein (SGP) (TC 2.A.3.9) family.</text>
</comment>